<evidence type="ECO:0000256" key="1">
    <source>
        <dbReference type="SAM" id="Phobius"/>
    </source>
</evidence>
<organism evidence="2 3">
    <name type="scientific">Vairimorpha ceranae</name>
    <dbReference type="NCBI Taxonomy" id="40302"/>
    <lineage>
        <taxon>Eukaryota</taxon>
        <taxon>Fungi</taxon>
        <taxon>Fungi incertae sedis</taxon>
        <taxon>Microsporidia</taxon>
        <taxon>Nosematidae</taxon>
        <taxon>Vairimorpha</taxon>
    </lineage>
</organism>
<dbReference type="GeneID" id="36321398"/>
<feature type="transmembrane region" description="Helical" evidence="1">
    <location>
        <begin position="133"/>
        <end position="162"/>
    </location>
</feature>
<dbReference type="VEuPathDB" id="MicrosporidiaDB:AAJ76_800024806"/>
<proteinExistence type="predicted"/>
<sequence length="179" mass="20507">MDGLGSSVEDVFISPNLHNSPSSALRIAYIIELLYRLTQTCLVLFAIYIRGKVSLNHPLKKFLVLYLGLNSARTLSLGSRIKSKIMAEITSRYREPSGFDTYESLIEMFLFVLYFRGLDYLEICEKCNITEPLLFYLTKSIVILEIALFILPLLMIFLYIMILAHRAELLTLEDISDIP</sequence>
<dbReference type="EMBL" id="JPQZ01000008">
    <property type="protein sequence ID" value="KKO75978.1"/>
    <property type="molecule type" value="Genomic_DNA"/>
</dbReference>
<keyword evidence="1" id="KW-1133">Transmembrane helix</keyword>
<reference evidence="2 3" key="1">
    <citation type="journal article" date="2015" name="Environ. Microbiol.">
        <title>Genome analyses suggest the presence of polyploidy and recent human-driven expansions in eight global populations of the honeybee pathogen Nosema ceranae.</title>
        <authorList>
            <person name="Pelin A."/>
            <person name="Selman M."/>
            <person name="Aris-Brosou S."/>
            <person name="Farinelli L."/>
            <person name="Corradi N."/>
        </authorList>
    </citation>
    <scope>NUCLEOTIDE SEQUENCE [LARGE SCALE GENOMIC DNA]</scope>
    <source>
        <strain evidence="2 3">PA08 1199</strain>
    </source>
</reference>
<evidence type="ECO:0000313" key="2">
    <source>
        <dbReference type="EMBL" id="KKO75978.1"/>
    </source>
</evidence>
<name>A0A0F9WT27_9MICR</name>
<dbReference type="RefSeq" id="XP_024331720.1">
    <property type="nucleotide sequence ID" value="XM_024476445.1"/>
</dbReference>
<keyword evidence="1" id="KW-0472">Membrane</keyword>
<dbReference type="VEuPathDB" id="MicrosporidiaDB:G9O61_00g012140"/>
<protein>
    <submittedName>
        <fullName evidence="2">E3 ubiquitin-protein ligase</fullName>
    </submittedName>
</protein>
<accession>A0A0F9WT27</accession>
<dbReference type="AlphaFoldDB" id="A0A0F9WT27"/>
<keyword evidence="1" id="KW-0812">Transmembrane</keyword>
<comment type="caution">
    <text evidence="2">The sequence shown here is derived from an EMBL/GenBank/DDBJ whole genome shotgun (WGS) entry which is preliminary data.</text>
</comment>
<gene>
    <name evidence="2" type="ORF">AAJ76_800024806</name>
</gene>
<dbReference type="VEuPathDB" id="MicrosporidiaDB:NCER_100448"/>
<keyword evidence="3" id="KW-1185">Reference proteome</keyword>
<dbReference type="Proteomes" id="UP000034350">
    <property type="component" value="Unassembled WGS sequence"/>
</dbReference>
<feature type="transmembrane region" description="Helical" evidence="1">
    <location>
        <begin position="27"/>
        <end position="50"/>
    </location>
</feature>
<evidence type="ECO:0000313" key="3">
    <source>
        <dbReference type="Proteomes" id="UP000034350"/>
    </source>
</evidence>